<dbReference type="Proteomes" id="UP000660729">
    <property type="component" value="Unassembled WGS sequence"/>
</dbReference>
<reference evidence="7" key="1">
    <citation type="submission" date="2020-04" db="EMBL/GenBank/DDBJ databases">
        <title>Draft genome resource of the tomato pathogen Pseudocercospora fuligena.</title>
        <authorList>
            <person name="Zaccaron A."/>
        </authorList>
    </citation>
    <scope>NUCLEOTIDE SEQUENCE</scope>
    <source>
        <strain evidence="7">PF001</strain>
    </source>
</reference>
<keyword evidence="2" id="KW-0285">Flavoprotein</keyword>
<dbReference type="PANTHER" id="PTHR13789:SF309">
    <property type="entry name" value="PUTATIVE (AFU_ORTHOLOGUE AFUA_6G14510)-RELATED"/>
    <property type="match status" value="1"/>
</dbReference>
<name>A0A8H6VMQ1_9PEZI</name>
<dbReference type="SUPFAM" id="SSF51905">
    <property type="entry name" value="FAD/NAD(P)-binding domain"/>
    <property type="match status" value="1"/>
</dbReference>
<dbReference type="GO" id="GO:0071949">
    <property type="term" value="F:FAD binding"/>
    <property type="evidence" value="ECO:0007669"/>
    <property type="project" value="InterPro"/>
</dbReference>
<evidence type="ECO:0000313" key="7">
    <source>
        <dbReference type="EMBL" id="KAF7195957.1"/>
    </source>
</evidence>
<comment type="similarity">
    <text evidence="1">Belongs to the paxM FAD-dependent monooxygenase family.</text>
</comment>
<dbReference type="OrthoDB" id="3632335at2759"/>
<keyword evidence="3" id="KW-0274">FAD</keyword>
<evidence type="ECO:0000256" key="2">
    <source>
        <dbReference type="ARBA" id="ARBA00022630"/>
    </source>
</evidence>
<gene>
    <name evidence="7" type="ORF">HII31_02719</name>
</gene>
<dbReference type="Gene3D" id="3.50.50.60">
    <property type="entry name" value="FAD/NAD(P)-binding domain"/>
    <property type="match status" value="1"/>
</dbReference>
<sequence>MSGDRPVVKFEDGRSSAVDLVVGADGVHSVVKRSIFGEADKSQYAPRFEGYRGVGAFLDMQEMPEIISKQRSVVVTFGSTGSFGYAAAAPLSQCRLGWWSNWPTAEPPISSYTDPNDVRQQLLERHATWKDPVIQRCILRSSTDRVYPLWTTPDLPHWGERGCVLLGDAAHTLQATSGQGAVQALEDSVTFSLLLAYHLSNKVGPDFASSVQVSEAVEAASKGLYELRHQRVRDIRARARNLYFGGRANRNIFWEYLYYCFLFVVTNFPTVGNWAIGSSFVEARDWEPDVEVSRYVDQHS</sequence>
<dbReference type="InterPro" id="IPR002938">
    <property type="entry name" value="FAD-bd"/>
</dbReference>
<feature type="domain" description="FAD-binding" evidence="6">
    <location>
        <begin position="19"/>
        <end position="202"/>
    </location>
</feature>
<proteinExistence type="inferred from homology"/>
<accession>A0A8H6VMQ1</accession>
<dbReference type="Pfam" id="PF01494">
    <property type="entry name" value="FAD_binding_3"/>
    <property type="match status" value="1"/>
</dbReference>
<dbReference type="EMBL" id="JABCIY010000033">
    <property type="protein sequence ID" value="KAF7195957.1"/>
    <property type="molecule type" value="Genomic_DNA"/>
</dbReference>
<dbReference type="InterPro" id="IPR050493">
    <property type="entry name" value="FAD-dep_Monooxygenase_BioMet"/>
</dbReference>
<evidence type="ECO:0000256" key="3">
    <source>
        <dbReference type="ARBA" id="ARBA00022827"/>
    </source>
</evidence>
<dbReference type="InterPro" id="IPR036188">
    <property type="entry name" value="FAD/NAD-bd_sf"/>
</dbReference>
<keyword evidence="5" id="KW-0503">Monooxygenase</keyword>
<evidence type="ECO:0000313" key="8">
    <source>
        <dbReference type="Proteomes" id="UP000660729"/>
    </source>
</evidence>
<evidence type="ECO:0000256" key="1">
    <source>
        <dbReference type="ARBA" id="ARBA00007992"/>
    </source>
</evidence>
<organism evidence="7 8">
    <name type="scientific">Pseudocercospora fuligena</name>
    <dbReference type="NCBI Taxonomy" id="685502"/>
    <lineage>
        <taxon>Eukaryota</taxon>
        <taxon>Fungi</taxon>
        <taxon>Dikarya</taxon>
        <taxon>Ascomycota</taxon>
        <taxon>Pezizomycotina</taxon>
        <taxon>Dothideomycetes</taxon>
        <taxon>Dothideomycetidae</taxon>
        <taxon>Mycosphaerellales</taxon>
        <taxon>Mycosphaerellaceae</taxon>
        <taxon>Pseudocercospora</taxon>
    </lineage>
</organism>
<keyword evidence="4" id="KW-0560">Oxidoreductase</keyword>
<dbReference type="PANTHER" id="PTHR13789">
    <property type="entry name" value="MONOOXYGENASE"/>
    <property type="match status" value="1"/>
</dbReference>
<dbReference type="GO" id="GO:0004497">
    <property type="term" value="F:monooxygenase activity"/>
    <property type="evidence" value="ECO:0007669"/>
    <property type="project" value="UniProtKB-KW"/>
</dbReference>
<protein>
    <submittedName>
        <fullName evidence="7">Zeaxanthin epoxidase, chloroplastic</fullName>
    </submittedName>
</protein>
<evidence type="ECO:0000259" key="6">
    <source>
        <dbReference type="Pfam" id="PF01494"/>
    </source>
</evidence>
<dbReference type="PRINTS" id="PR00420">
    <property type="entry name" value="RNGMNOXGNASE"/>
</dbReference>
<keyword evidence="8" id="KW-1185">Reference proteome</keyword>
<comment type="caution">
    <text evidence="7">The sequence shown here is derived from an EMBL/GenBank/DDBJ whole genome shotgun (WGS) entry which is preliminary data.</text>
</comment>
<evidence type="ECO:0000256" key="5">
    <source>
        <dbReference type="ARBA" id="ARBA00023033"/>
    </source>
</evidence>
<evidence type="ECO:0000256" key="4">
    <source>
        <dbReference type="ARBA" id="ARBA00023002"/>
    </source>
</evidence>
<dbReference type="AlphaFoldDB" id="A0A8H6VMQ1"/>